<evidence type="ECO:0000313" key="1">
    <source>
        <dbReference type="EMBL" id="MBO0514114.1"/>
    </source>
</evidence>
<name>A0A939JJY2_9ACTN</name>
<dbReference type="Proteomes" id="UP000664167">
    <property type="component" value="Unassembled WGS sequence"/>
</dbReference>
<protein>
    <submittedName>
        <fullName evidence="1">Uncharacterized protein</fullName>
    </submittedName>
</protein>
<keyword evidence="2" id="KW-1185">Reference proteome</keyword>
<accession>A0A939JJY2</accession>
<dbReference type="EMBL" id="JAFLRJ010000183">
    <property type="protein sequence ID" value="MBO0514114.1"/>
    <property type="molecule type" value="Genomic_DNA"/>
</dbReference>
<comment type="caution">
    <text evidence="1">The sequence shown here is derived from an EMBL/GenBank/DDBJ whole genome shotgun (WGS) entry which is preliminary data.</text>
</comment>
<evidence type="ECO:0000313" key="2">
    <source>
        <dbReference type="Proteomes" id="UP000664167"/>
    </source>
</evidence>
<dbReference type="RefSeq" id="WP_206963524.1">
    <property type="nucleotide sequence ID" value="NZ_BAAAJJ010000001.1"/>
</dbReference>
<proteinExistence type="predicted"/>
<reference evidence="1" key="1">
    <citation type="submission" date="2021-03" db="EMBL/GenBank/DDBJ databases">
        <title>Streptomyces poriferae sp. nov., a novel marine sponge-derived Actinobacteria species with anti-MRSA activity.</title>
        <authorList>
            <person name="Sandoval-Powers M."/>
            <person name="Kralova S."/>
            <person name="Nguyen G.-S."/>
            <person name="Fawwal D."/>
            <person name="Degnes K."/>
            <person name="Klinkenberg G."/>
            <person name="Sletta H."/>
            <person name="Wentzel A."/>
            <person name="Liles M.R."/>
        </authorList>
    </citation>
    <scope>NUCLEOTIDE SEQUENCE</scope>
    <source>
        <strain evidence="1">DSM 41794</strain>
    </source>
</reference>
<dbReference type="AlphaFoldDB" id="A0A939JJY2"/>
<sequence>MSVSSPDHAATGALLLCRADPAAVRPAAHLLRERLLLAPVGDEWTVLVPETKPWLQGDDPVERVVSGWATALAVPAPWPVLALWWDRDRAGFTLAAGFRRTVTYVWLADGTPAGEDEAMRTFGARLGLDPVLGFQALTPLTRPDTDADARTRLLALTAVLARTGLTLPAGLTPGEPADRLREVARIQPAAEEIESAGWRDAVRAELDVVEEGPLGPWLRGPKARMLGAAQLAAGIPLLAWGATRRAGTGWTVAGALLIAHGALGLAYDRMRAGS</sequence>
<organism evidence="1 2">
    <name type="scientific">Streptomyces beijiangensis</name>
    <dbReference type="NCBI Taxonomy" id="163361"/>
    <lineage>
        <taxon>Bacteria</taxon>
        <taxon>Bacillati</taxon>
        <taxon>Actinomycetota</taxon>
        <taxon>Actinomycetes</taxon>
        <taxon>Kitasatosporales</taxon>
        <taxon>Streptomycetaceae</taxon>
        <taxon>Streptomyces</taxon>
    </lineage>
</organism>
<gene>
    <name evidence="1" type="ORF">J0695_20255</name>
</gene>